<sequence length="193" mass="22405">MPSRSNYDENTMLELLSQGSEYAFTELFSRYRTKVYSVAFRFLRSQAAAEEVVQDVFLKCWLKRETLPEVKNLDAYLKVVTRNLVLNRFRKLANEAAAQEELGRREVMVNDTDHRIQEYQYQEIIQAALGQLSPQQREVYRLAKEEGLSHEAIASRMHISAVTVKSHMARALQSIRRYLNGSISIFLLISLIK</sequence>
<dbReference type="STRING" id="393003.SAMN05660461_3006"/>
<evidence type="ECO:0000256" key="4">
    <source>
        <dbReference type="ARBA" id="ARBA00023163"/>
    </source>
</evidence>
<dbReference type="GO" id="GO:0016987">
    <property type="term" value="F:sigma factor activity"/>
    <property type="evidence" value="ECO:0007669"/>
    <property type="project" value="UniProtKB-KW"/>
</dbReference>
<dbReference type="InterPro" id="IPR036388">
    <property type="entry name" value="WH-like_DNA-bd_sf"/>
</dbReference>
<comment type="similarity">
    <text evidence="1">Belongs to the sigma-70 factor family. ECF subfamily.</text>
</comment>
<dbReference type="InterPro" id="IPR039425">
    <property type="entry name" value="RNA_pol_sigma-70-like"/>
</dbReference>
<dbReference type="SUPFAM" id="SSF88946">
    <property type="entry name" value="Sigma2 domain of RNA polymerase sigma factors"/>
    <property type="match status" value="1"/>
</dbReference>
<dbReference type="InterPro" id="IPR013324">
    <property type="entry name" value="RNA_pol_sigma_r3/r4-like"/>
</dbReference>
<proteinExistence type="inferred from homology"/>
<dbReference type="GO" id="GO:0006352">
    <property type="term" value="P:DNA-templated transcription initiation"/>
    <property type="evidence" value="ECO:0007669"/>
    <property type="project" value="InterPro"/>
</dbReference>
<dbReference type="AlphaFoldDB" id="A0A1T5NXC8"/>
<dbReference type="Gene3D" id="1.10.1740.10">
    <property type="match status" value="1"/>
</dbReference>
<keyword evidence="3" id="KW-0731">Sigma factor</keyword>
<dbReference type="SMART" id="SM00421">
    <property type="entry name" value="HTH_LUXR"/>
    <property type="match status" value="1"/>
</dbReference>
<evidence type="ECO:0000259" key="5">
    <source>
        <dbReference type="SMART" id="SM00421"/>
    </source>
</evidence>
<dbReference type="InterPro" id="IPR007627">
    <property type="entry name" value="RNA_pol_sigma70_r2"/>
</dbReference>
<dbReference type="PANTHER" id="PTHR43133">
    <property type="entry name" value="RNA POLYMERASE ECF-TYPE SIGMA FACTO"/>
    <property type="match status" value="1"/>
</dbReference>
<protein>
    <submittedName>
        <fullName evidence="6">RNA polymerase sigma-70 factor, ECF subfamily</fullName>
    </submittedName>
</protein>
<keyword evidence="2" id="KW-0805">Transcription regulation</keyword>
<keyword evidence="4" id="KW-0804">Transcription</keyword>
<dbReference type="Gene3D" id="1.10.10.10">
    <property type="entry name" value="Winged helix-like DNA-binding domain superfamily/Winged helix DNA-binding domain"/>
    <property type="match status" value="1"/>
</dbReference>
<dbReference type="Pfam" id="PF04542">
    <property type="entry name" value="Sigma70_r2"/>
    <property type="match status" value="1"/>
</dbReference>
<dbReference type="GO" id="GO:0003677">
    <property type="term" value="F:DNA binding"/>
    <property type="evidence" value="ECO:0007669"/>
    <property type="project" value="InterPro"/>
</dbReference>
<evidence type="ECO:0000256" key="3">
    <source>
        <dbReference type="ARBA" id="ARBA00023082"/>
    </source>
</evidence>
<dbReference type="NCBIfam" id="TIGR02985">
    <property type="entry name" value="Sig70_bacteroi1"/>
    <property type="match status" value="1"/>
</dbReference>
<reference evidence="6 7" key="1">
    <citation type="submission" date="2017-02" db="EMBL/GenBank/DDBJ databases">
        <authorList>
            <person name="Peterson S.W."/>
        </authorList>
    </citation>
    <scope>NUCLEOTIDE SEQUENCE [LARGE SCALE GENOMIC DNA]</scope>
    <source>
        <strain evidence="6 7">DSM 18108</strain>
    </source>
</reference>
<dbReference type="InterPro" id="IPR013325">
    <property type="entry name" value="RNA_pol_sigma_r2"/>
</dbReference>
<dbReference type="Pfam" id="PF08281">
    <property type="entry name" value="Sigma70_r4_2"/>
    <property type="match status" value="1"/>
</dbReference>
<dbReference type="RefSeq" id="WP_079470304.1">
    <property type="nucleotide sequence ID" value="NZ_FUZZ01000002.1"/>
</dbReference>
<evidence type="ECO:0000256" key="1">
    <source>
        <dbReference type="ARBA" id="ARBA00010641"/>
    </source>
</evidence>
<gene>
    <name evidence="6" type="ORF">SAMN05660461_3006</name>
</gene>
<dbReference type="SUPFAM" id="SSF88659">
    <property type="entry name" value="Sigma3 and sigma4 domains of RNA polymerase sigma factors"/>
    <property type="match status" value="1"/>
</dbReference>
<name>A0A1T5NXC8_9BACT</name>
<feature type="domain" description="HTH luxR-type" evidence="5">
    <location>
        <begin position="129"/>
        <end position="192"/>
    </location>
</feature>
<keyword evidence="7" id="KW-1185">Reference proteome</keyword>
<evidence type="ECO:0000313" key="6">
    <source>
        <dbReference type="EMBL" id="SKD05082.1"/>
    </source>
</evidence>
<organism evidence="6 7">
    <name type="scientific">Chitinophaga ginsengisegetis</name>
    <dbReference type="NCBI Taxonomy" id="393003"/>
    <lineage>
        <taxon>Bacteria</taxon>
        <taxon>Pseudomonadati</taxon>
        <taxon>Bacteroidota</taxon>
        <taxon>Chitinophagia</taxon>
        <taxon>Chitinophagales</taxon>
        <taxon>Chitinophagaceae</taxon>
        <taxon>Chitinophaga</taxon>
    </lineage>
</organism>
<dbReference type="EMBL" id="FUZZ01000002">
    <property type="protein sequence ID" value="SKD05082.1"/>
    <property type="molecule type" value="Genomic_DNA"/>
</dbReference>
<evidence type="ECO:0000313" key="7">
    <source>
        <dbReference type="Proteomes" id="UP000190166"/>
    </source>
</evidence>
<dbReference type="InterPro" id="IPR013249">
    <property type="entry name" value="RNA_pol_sigma70_r4_t2"/>
</dbReference>
<accession>A0A1T5NXC8</accession>
<dbReference type="InterPro" id="IPR014284">
    <property type="entry name" value="RNA_pol_sigma-70_dom"/>
</dbReference>
<evidence type="ECO:0000256" key="2">
    <source>
        <dbReference type="ARBA" id="ARBA00023015"/>
    </source>
</evidence>
<dbReference type="InterPro" id="IPR014327">
    <property type="entry name" value="RNA_pol_sigma70_bacteroid"/>
</dbReference>
<dbReference type="NCBIfam" id="TIGR02937">
    <property type="entry name" value="sigma70-ECF"/>
    <property type="match status" value="1"/>
</dbReference>
<dbReference type="CDD" id="cd06171">
    <property type="entry name" value="Sigma70_r4"/>
    <property type="match status" value="1"/>
</dbReference>
<dbReference type="PANTHER" id="PTHR43133:SF46">
    <property type="entry name" value="RNA POLYMERASE SIGMA-70 FACTOR ECF SUBFAMILY"/>
    <property type="match status" value="1"/>
</dbReference>
<dbReference type="Proteomes" id="UP000190166">
    <property type="component" value="Unassembled WGS sequence"/>
</dbReference>
<dbReference type="InterPro" id="IPR000792">
    <property type="entry name" value="Tscrpt_reg_LuxR_C"/>
</dbReference>